<reference evidence="2 3" key="1">
    <citation type="submission" date="2020-01" db="EMBL/GenBank/DDBJ databases">
        <authorList>
            <person name="Gulvik C.A."/>
            <person name="Batra D.G."/>
        </authorList>
    </citation>
    <scope>NUCLEOTIDE SEQUENCE [LARGE SCALE GENOMIC DNA]</scope>
    <source>
        <strain evidence="2 3">W9323</strain>
    </source>
</reference>
<protein>
    <submittedName>
        <fullName evidence="2">Uncharacterized protein</fullName>
    </submittedName>
</protein>
<evidence type="ECO:0000313" key="3">
    <source>
        <dbReference type="Proteomes" id="UP000503088"/>
    </source>
</evidence>
<evidence type="ECO:0000313" key="2">
    <source>
        <dbReference type="EMBL" id="QKG85781.1"/>
    </source>
</evidence>
<feature type="region of interest" description="Disordered" evidence="1">
    <location>
        <begin position="1"/>
        <end position="21"/>
    </location>
</feature>
<dbReference type="KEGG" id="kpul:GXN76_15855"/>
<organism evidence="2 3">
    <name type="scientific">Kroppenstedtia pulmonis</name>
    <dbReference type="NCBI Taxonomy" id="1380685"/>
    <lineage>
        <taxon>Bacteria</taxon>
        <taxon>Bacillati</taxon>
        <taxon>Bacillota</taxon>
        <taxon>Bacilli</taxon>
        <taxon>Bacillales</taxon>
        <taxon>Thermoactinomycetaceae</taxon>
        <taxon>Kroppenstedtia</taxon>
    </lineage>
</organism>
<gene>
    <name evidence="2" type="ORF">GXN76_15855</name>
</gene>
<accession>A0A7D3YBQ6</accession>
<proteinExistence type="predicted"/>
<name>A0A7D3YBQ6_9BACL</name>
<sequence length="76" mass="8512">MEDFNQEGHFARHGGVHFSPNVPAEQINQFVKDLPEHQRDSFYEVLKQLSQEGLITLHNDGLFADGEGNIGGSEEC</sequence>
<dbReference type="Proteomes" id="UP000503088">
    <property type="component" value="Chromosome"/>
</dbReference>
<keyword evidence="3" id="KW-1185">Reference proteome</keyword>
<evidence type="ECO:0000256" key="1">
    <source>
        <dbReference type="SAM" id="MobiDB-lite"/>
    </source>
</evidence>
<dbReference type="RefSeq" id="WP_173224850.1">
    <property type="nucleotide sequence ID" value="NZ_CP048104.1"/>
</dbReference>
<dbReference type="EMBL" id="CP048104">
    <property type="protein sequence ID" value="QKG85781.1"/>
    <property type="molecule type" value="Genomic_DNA"/>
</dbReference>
<dbReference type="AlphaFoldDB" id="A0A7D3YBQ6"/>